<evidence type="ECO:0000256" key="3">
    <source>
        <dbReference type="ARBA" id="ARBA00022692"/>
    </source>
</evidence>
<organism evidence="7 8">
    <name type="scientific">Neptunomonas antarctica</name>
    <dbReference type="NCBI Taxonomy" id="619304"/>
    <lineage>
        <taxon>Bacteria</taxon>
        <taxon>Pseudomonadati</taxon>
        <taxon>Pseudomonadota</taxon>
        <taxon>Gammaproteobacteria</taxon>
        <taxon>Oceanospirillales</taxon>
        <taxon>Oceanospirillaceae</taxon>
        <taxon>Neptunomonas</taxon>
    </lineage>
</organism>
<dbReference type="AlphaFoldDB" id="A0A1N7NMG7"/>
<comment type="similarity">
    <text evidence="2">Belongs to the LemA family.</text>
</comment>
<sequence>MEPSTLIFIAVIAILTFYVISLYNNLVRLKHNASQAWSNIDVLLKQRHDELPKLVDTCREYMQYEQETLTRVIEARSHVAEARENQDVKGLGQAETQLRLSMGNLFALAEDYPELKASESFQHLQSRISGLENSIADRREFYNASVNIYNVRIEQFPDLIIARQLNFTSRDLLEFKIAELADVNVGNLFKSR</sequence>
<dbReference type="InterPro" id="IPR023353">
    <property type="entry name" value="LemA-like_dom_sf"/>
</dbReference>
<protein>
    <submittedName>
        <fullName evidence="7">LemA protein</fullName>
    </submittedName>
</protein>
<evidence type="ECO:0000256" key="4">
    <source>
        <dbReference type="ARBA" id="ARBA00022989"/>
    </source>
</evidence>
<gene>
    <name evidence="7" type="ORF">SAMN05421760_11051</name>
</gene>
<evidence type="ECO:0000313" key="7">
    <source>
        <dbReference type="EMBL" id="SIS99418.1"/>
    </source>
</evidence>
<dbReference type="STRING" id="619304.SAMN05421760_11051"/>
<dbReference type="Gene3D" id="1.20.1440.20">
    <property type="entry name" value="LemA-like domain"/>
    <property type="match status" value="1"/>
</dbReference>
<evidence type="ECO:0000256" key="1">
    <source>
        <dbReference type="ARBA" id="ARBA00004167"/>
    </source>
</evidence>
<dbReference type="PANTHER" id="PTHR34478">
    <property type="entry name" value="PROTEIN LEMA"/>
    <property type="match status" value="1"/>
</dbReference>
<dbReference type="EMBL" id="FTOE01000010">
    <property type="protein sequence ID" value="SIS99418.1"/>
    <property type="molecule type" value="Genomic_DNA"/>
</dbReference>
<proteinExistence type="inferred from homology"/>
<dbReference type="SUPFAM" id="SSF140478">
    <property type="entry name" value="LemA-like"/>
    <property type="match status" value="1"/>
</dbReference>
<reference evidence="8" key="1">
    <citation type="submission" date="2017-01" db="EMBL/GenBank/DDBJ databases">
        <authorList>
            <person name="Varghese N."/>
            <person name="Submissions S."/>
        </authorList>
    </citation>
    <scope>NUCLEOTIDE SEQUENCE [LARGE SCALE GENOMIC DNA]</scope>
    <source>
        <strain evidence="8">DSM 22306</strain>
    </source>
</reference>
<accession>A0A1N7NMG7</accession>
<name>A0A1N7NMG7_9GAMM</name>
<keyword evidence="3 6" id="KW-0812">Transmembrane</keyword>
<dbReference type="InterPro" id="IPR007156">
    <property type="entry name" value="MamQ_LemA"/>
</dbReference>
<dbReference type="Pfam" id="PF04011">
    <property type="entry name" value="LemA"/>
    <property type="match status" value="1"/>
</dbReference>
<dbReference type="PANTHER" id="PTHR34478:SF1">
    <property type="entry name" value="PROTEIN LEMA"/>
    <property type="match status" value="1"/>
</dbReference>
<keyword evidence="5 6" id="KW-0472">Membrane</keyword>
<keyword evidence="8" id="KW-1185">Reference proteome</keyword>
<dbReference type="RefSeq" id="WP_054339887.1">
    <property type="nucleotide sequence ID" value="NZ_FTOE01000010.1"/>
</dbReference>
<evidence type="ECO:0000256" key="6">
    <source>
        <dbReference type="SAM" id="Phobius"/>
    </source>
</evidence>
<comment type="subcellular location">
    <subcellularLocation>
        <location evidence="1">Membrane</location>
        <topology evidence="1">Single-pass membrane protein</topology>
    </subcellularLocation>
</comment>
<evidence type="ECO:0000313" key="8">
    <source>
        <dbReference type="Proteomes" id="UP000185999"/>
    </source>
</evidence>
<dbReference type="OrthoDB" id="9804152at2"/>
<evidence type="ECO:0000256" key="5">
    <source>
        <dbReference type="ARBA" id="ARBA00023136"/>
    </source>
</evidence>
<evidence type="ECO:0000256" key="2">
    <source>
        <dbReference type="ARBA" id="ARBA00008854"/>
    </source>
</evidence>
<dbReference type="GO" id="GO:0016020">
    <property type="term" value="C:membrane"/>
    <property type="evidence" value="ECO:0007669"/>
    <property type="project" value="UniProtKB-SubCell"/>
</dbReference>
<feature type="transmembrane region" description="Helical" evidence="6">
    <location>
        <begin position="6"/>
        <end position="26"/>
    </location>
</feature>
<dbReference type="Proteomes" id="UP000185999">
    <property type="component" value="Unassembled WGS sequence"/>
</dbReference>
<keyword evidence="4 6" id="KW-1133">Transmembrane helix</keyword>